<reference evidence="1" key="1">
    <citation type="submission" date="2021-07" db="EMBL/GenBank/DDBJ databases">
        <title>Communication and adaptive evolution of viruses within giant pandas and their associated organisms in a local ecological environment.</title>
        <authorList>
            <person name="Zhao M."/>
            <person name="Liu S."/>
            <person name="Zhang W."/>
        </authorList>
    </citation>
    <scope>NUCLEOTIDE SEQUENCE</scope>
    <source>
        <strain evidence="1">Mointe135PicobV02-8</strain>
    </source>
</reference>
<name>A0A8K1HI32_9VIRU</name>
<evidence type="ECO:0000313" key="1">
    <source>
        <dbReference type="EMBL" id="UBJ26027.1"/>
    </source>
</evidence>
<protein>
    <submittedName>
        <fullName evidence="1">Putative ORF1</fullName>
    </submittedName>
</protein>
<accession>A0A8K1HI32</accession>
<organism evidence="1">
    <name type="scientific">Rodent picobirnavirus</name>
    <dbReference type="NCBI Taxonomy" id="2863997"/>
    <lineage>
        <taxon>Viruses</taxon>
        <taxon>Riboviria</taxon>
        <taxon>Orthornavirae</taxon>
        <taxon>Pisuviricota</taxon>
        <taxon>Pisoniviricetes</taxon>
        <taxon>Picornavirales</taxon>
    </lineage>
</organism>
<sequence>MTNNQINYARVLEDARHNLETEKVSRHQAHSARITAEAAAANAAEQERSHRESEKINWYSAFEANRSNIAKENETKRHNTESERLDQISRDTERFNAQTAYNRQVAESAHWARQDSVAQHNAESQRISALASSMQASVAQQRANEEERANLVREAQNRTIYSETVRHNKEEERTKDLGRRNQTEHWRNQDRIADYESVPGYVKTLTGLAGSIARILR</sequence>
<dbReference type="EMBL" id="MZ556305">
    <property type="protein sequence ID" value="UBJ26027.1"/>
    <property type="molecule type" value="Genomic_RNA"/>
</dbReference>
<proteinExistence type="predicted"/>